<dbReference type="RefSeq" id="WP_164692693.1">
    <property type="nucleotide sequence ID" value="NZ_JAAIKB010000001.1"/>
</dbReference>
<comment type="caution">
    <text evidence="4">The sequence shown here is derived from an EMBL/GenBank/DDBJ whole genome shotgun (WGS) entry which is preliminary data.</text>
</comment>
<dbReference type="InterPro" id="IPR001296">
    <property type="entry name" value="Glyco_trans_1"/>
</dbReference>
<dbReference type="Pfam" id="PF00534">
    <property type="entry name" value="Glycos_transf_1"/>
    <property type="match status" value="1"/>
</dbReference>
<dbReference type="Proteomes" id="UP000475385">
    <property type="component" value="Unassembled WGS sequence"/>
</dbReference>
<dbReference type="SUPFAM" id="SSF53756">
    <property type="entry name" value="UDP-Glycosyltransferase/glycogen phosphorylase"/>
    <property type="match status" value="1"/>
</dbReference>
<evidence type="ECO:0000259" key="3">
    <source>
        <dbReference type="Pfam" id="PF00534"/>
    </source>
</evidence>
<dbReference type="GO" id="GO:0016757">
    <property type="term" value="F:glycosyltransferase activity"/>
    <property type="evidence" value="ECO:0007669"/>
    <property type="project" value="UniProtKB-KW"/>
</dbReference>
<keyword evidence="2" id="KW-0808">Transferase</keyword>
<accession>A0A6M1LEV9</accession>
<keyword evidence="5" id="KW-1185">Reference proteome</keyword>
<protein>
    <submittedName>
        <fullName evidence="4">Glycosyltransferase family 4 protein</fullName>
    </submittedName>
</protein>
<dbReference type="AlphaFoldDB" id="A0A6M1LEV9"/>
<name>A0A6M1LEV9_9PROT</name>
<dbReference type="EMBL" id="JAAIKB010000001">
    <property type="protein sequence ID" value="NGM18820.1"/>
    <property type="molecule type" value="Genomic_DNA"/>
</dbReference>
<dbReference type="PANTHER" id="PTHR12526:SF510">
    <property type="entry name" value="D-INOSITOL 3-PHOSPHATE GLYCOSYLTRANSFERASE"/>
    <property type="match status" value="1"/>
</dbReference>
<evidence type="ECO:0000256" key="2">
    <source>
        <dbReference type="ARBA" id="ARBA00022679"/>
    </source>
</evidence>
<reference evidence="4 5" key="2">
    <citation type="submission" date="2020-03" db="EMBL/GenBank/DDBJ databases">
        <title>Roseomonas stagni sp. nov., isolated from pond water in Japan.</title>
        <authorList>
            <person name="Furuhata K."/>
            <person name="Miyamoto H."/>
            <person name="Goto K."/>
        </authorList>
    </citation>
    <scope>NUCLEOTIDE SEQUENCE [LARGE SCALE GENOMIC DNA]</scope>
    <source>
        <strain evidence="4 5">PeD5</strain>
    </source>
</reference>
<keyword evidence="1" id="KW-0328">Glycosyltransferase</keyword>
<organism evidence="4 5">
    <name type="scientific">Falsiroseomonas algicola</name>
    <dbReference type="NCBI Taxonomy" id="2716930"/>
    <lineage>
        <taxon>Bacteria</taxon>
        <taxon>Pseudomonadati</taxon>
        <taxon>Pseudomonadota</taxon>
        <taxon>Alphaproteobacteria</taxon>
        <taxon>Acetobacterales</taxon>
        <taxon>Roseomonadaceae</taxon>
        <taxon>Falsiroseomonas</taxon>
    </lineage>
</organism>
<evidence type="ECO:0000256" key="1">
    <source>
        <dbReference type="ARBA" id="ARBA00022676"/>
    </source>
</evidence>
<dbReference type="CDD" id="cd03801">
    <property type="entry name" value="GT4_PimA-like"/>
    <property type="match status" value="1"/>
</dbReference>
<evidence type="ECO:0000313" key="5">
    <source>
        <dbReference type="Proteomes" id="UP000475385"/>
    </source>
</evidence>
<sequence>MRIAFLVPGPITAISGGYGYDRRLVAGMRALGHEVTVLELSGQHPLPDDAARDSARAALAQVPAGTHIVIDGLGLPSFEPLLDELERRGAVGLIHHPTALEHGNPGPVRDALRAAEQAIFPHLARLVATSPLTARRLAPEFGADPARIGVVEPGTDPAPRSAGSGGPGCAITAVGTLIPRKGHDVLLRALGTLPDLDWTLTIVGSPRDKVHADGLVALAEELGIKQRVTFAGEVAEMAPLWAKTDLFALATHWEGYGMAAAEALARGIPVAITAGGAIAEVVPTAAGVISPPGDVVSLGKAMRRAIFDTDLRAEMAEVAWEAGQRLPRWEDRASAFVQEIEKAADR</sequence>
<dbReference type="PANTHER" id="PTHR12526">
    <property type="entry name" value="GLYCOSYLTRANSFERASE"/>
    <property type="match status" value="1"/>
</dbReference>
<gene>
    <name evidence="4" type="ORF">G3576_02265</name>
</gene>
<proteinExistence type="predicted"/>
<reference evidence="4 5" key="1">
    <citation type="submission" date="2020-02" db="EMBL/GenBank/DDBJ databases">
        <authorList>
            <person name="Kim H.M."/>
            <person name="Jeon C.O."/>
        </authorList>
    </citation>
    <scope>NUCLEOTIDE SEQUENCE [LARGE SCALE GENOMIC DNA]</scope>
    <source>
        <strain evidence="4 5">PeD5</strain>
    </source>
</reference>
<evidence type="ECO:0000313" key="4">
    <source>
        <dbReference type="EMBL" id="NGM18820.1"/>
    </source>
</evidence>
<feature type="domain" description="Glycosyl transferase family 1" evidence="3">
    <location>
        <begin position="171"/>
        <end position="317"/>
    </location>
</feature>
<dbReference type="Gene3D" id="3.40.50.2000">
    <property type="entry name" value="Glycogen Phosphorylase B"/>
    <property type="match status" value="2"/>
</dbReference>